<evidence type="ECO:0000313" key="1">
    <source>
        <dbReference type="EMBL" id="KAI0095095.1"/>
    </source>
</evidence>
<keyword evidence="2" id="KW-1185">Reference proteome</keyword>
<evidence type="ECO:0000313" key="2">
    <source>
        <dbReference type="Proteomes" id="UP001055072"/>
    </source>
</evidence>
<dbReference type="Proteomes" id="UP001055072">
    <property type="component" value="Unassembled WGS sequence"/>
</dbReference>
<reference evidence="1" key="1">
    <citation type="journal article" date="2021" name="Environ. Microbiol.">
        <title>Gene family expansions and transcriptome signatures uncover fungal adaptations to wood decay.</title>
        <authorList>
            <person name="Hage H."/>
            <person name="Miyauchi S."/>
            <person name="Viragh M."/>
            <person name="Drula E."/>
            <person name="Min B."/>
            <person name="Chaduli D."/>
            <person name="Navarro D."/>
            <person name="Favel A."/>
            <person name="Norest M."/>
            <person name="Lesage-Meessen L."/>
            <person name="Balint B."/>
            <person name="Merenyi Z."/>
            <person name="de Eugenio L."/>
            <person name="Morin E."/>
            <person name="Martinez A.T."/>
            <person name="Baldrian P."/>
            <person name="Stursova M."/>
            <person name="Martinez M.J."/>
            <person name="Novotny C."/>
            <person name="Magnuson J.K."/>
            <person name="Spatafora J.W."/>
            <person name="Maurice S."/>
            <person name="Pangilinan J."/>
            <person name="Andreopoulos W."/>
            <person name="LaButti K."/>
            <person name="Hundley H."/>
            <person name="Na H."/>
            <person name="Kuo A."/>
            <person name="Barry K."/>
            <person name="Lipzen A."/>
            <person name="Henrissat B."/>
            <person name="Riley R."/>
            <person name="Ahrendt S."/>
            <person name="Nagy L.G."/>
            <person name="Grigoriev I.V."/>
            <person name="Martin F."/>
            <person name="Rosso M.N."/>
        </authorList>
    </citation>
    <scope>NUCLEOTIDE SEQUENCE</scope>
    <source>
        <strain evidence="1">CBS 384.51</strain>
    </source>
</reference>
<sequence length="901" mass="100379">MSRRPSVASLSSIGSGLMKPISLPTVSESRSKTSQSNGSLVAPSRSVSLSANLEAILERNPDSWDPDELFTKHIIAEVKTIQQRLRGDADAKQEELRLMVGERYRDLLQASTSIISIAQSSNHVLSALNEIRRATGSIRPIEGAQASVGGHGDAHLQTLQSLAAHLKLLLDAPEHLWRFMERKLYLHAAWLFLLSRVVHRSLLRAEDDDATWRALDVDISEQFPIVQRQWDTVSQFRSQISHKATMALRENDLTPPEVCAILLTLHLLESRPLPETLATFLAQRTRSLNASLNRTKERASSSSAADASSAQDSITKSRKVLIREIRQRLKVVLDIVVRTVGTSRRIFVQQPESNSALMHEVLRHVQGEDDPSAKSLSSEVALTSQTLLTSLPSSNHFILLPASIRLYKPYIDASPLLASEQSGQIKQKLGDWFQKAVQTIKFAMESWFAELGNMHDLWELRRWCKKWLRSATGLDGREIDQFSATLDLVCRQLAVKIWKFALASTEVAFRKRLVSAVDIIRQNRDISFVDVEPVKYLFKAPSVPSIAHSTTTTTAPSETSFRTFRHSLKQQITARTPLLGDVLSTLENRVKDLRNDFDVTQEELEPASKDLTAQLVQDYGHDAEALCSSLIRTLQDQLDNLGDGSGEYITAIVFLGRLADRLSSSAAFIENLACTDSTAEAFRAKLVQFYNHTLEMWHRQTVSNTIATYWTELSASHSEDGATTGTPSFTGPSTRLLSSLLALSTAIETLGIYMDSERLGSLTRETLRHFIVDVIHELDKSKDRELSAQNSWDLIFLYLLAEGLGPTMQDTRSLLLSRLPWPTETEWPPNARESLSQCLTRSQVLLGLLLPPPAPLTEHSKSSTLLFLGVPTVDTQYQSAFELVQPSARFGLLLVGSSVPL</sequence>
<protein>
    <submittedName>
        <fullName evidence="1">Uncharacterized protein</fullName>
    </submittedName>
</protein>
<gene>
    <name evidence="1" type="ORF">BDY19DRAFT_988865</name>
</gene>
<accession>A0ACB8UNK9</accession>
<comment type="caution">
    <text evidence="1">The sequence shown here is derived from an EMBL/GenBank/DDBJ whole genome shotgun (WGS) entry which is preliminary data.</text>
</comment>
<name>A0ACB8UNK9_9APHY</name>
<organism evidence="1 2">
    <name type="scientific">Irpex rosettiformis</name>
    <dbReference type="NCBI Taxonomy" id="378272"/>
    <lineage>
        <taxon>Eukaryota</taxon>
        <taxon>Fungi</taxon>
        <taxon>Dikarya</taxon>
        <taxon>Basidiomycota</taxon>
        <taxon>Agaricomycotina</taxon>
        <taxon>Agaricomycetes</taxon>
        <taxon>Polyporales</taxon>
        <taxon>Irpicaceae</taxon>
        <taxon>Irpex</taxon>
    </lineage>
</organism>
<dbReference type="EMBL" id="MU274900">
    <property type="protein sequence ID" value="KAI0095095.1"/>
    <property type="molecule type" value="Genomic_DNA"/>
</dbReference>
<proteinExistence type="predicted"/>